<accession>A0ABV5GPJ6</accession>
<keyword evidence="2" id="KW-0472">Membrane</keyword>
<dbReference type="EMBL" id="JBHMEY010000042">
    <property type="protein sequence ID" value="MFB9097302.1"/>
    <property type="molecule type" value="Genomic_DNA"/>
</dbReference>
<reference evidence="3 4" key="1">
    <citation type="submission" date="2024-09" db="EMBL/GenBank/DDBJ databases">
        <authorList>
            <person name="Sun Q."/>
            <person name="Mori K."/>
        </authorList>
    </citation>
    <scope>NUCLEOTIDE SEQUENCE [LARGE SCALE GENOMIC DNA]</scope>
    <source>
        <strain evidence="3 4">CECT 7955</strain>
    </source>
</reference>
<protein>
    <recommendedName>
        <fullName evidence="5">Chromosome partitioning protein ParA</fullName>
    </recommendedName>
</protein>
<evidence type="ECO:0000256" key="1">
    <source>
        <dbReference type="SAM" id="Coils"/>
    </source>
</evidence>
<organism evidence="3 4">
    <name type="scientific">Flavobacterium jumunjinense</name>
    <dbReference type="NCBI Taxonomy" id="998845"/>
    <lineage>
        <taxon>Bacteria</taxon>
        <taxon>Pseudomonadati</taxon>
        <taxon>Bacteroidota</taxon>
        <taxon>Flavobacteriia</taxon>
        <taxon>Flavobacteriales</taxon>
        <taxon>Flavobacteriaceae</taxon>
        <taxon>Flavobacterium</taxon>
    </lineage>
</organism>
<keyword evidence="2" id="KW-1133">Transmembrane helix</keyword>
<dbReference type="RefSeq" id="WP_236457783.1">
    <property type="nucleotide sequence ID" value="NZ_CBCSGE010000005.1"/>
</dbReference>
<feature type="transmembrane region" description="Helical" evidence="2">
    <location>
        <begin position="7"/>
        <end position="27"/>
    </location>
</feature>
<evidence type="ECO:0000313" key="3">
    <source>
        <dbReference type="EMBL" id="MFB9097302.1"/>
    </source>
</evidence>
<keyword evidence="1" id="KW-0175">Coiled coil</keyword>
<keyword evidence="4" id="KW-1185">Reference proteome</keyword>
<feature type="coiled-coil region" evidence="1">
    <location>
        <begin position="31"/>
        <end position="139"/>
    </location>
</feature>
<dbReference type="Proteomes" id="UP001589607">
    <property type="component" value="Unassembled WGS sequence"/>
</dbReference>
<evidence type="ECO:0008006" key="5">
    <source>
        <dbReference type="Google" id="ProtNLM"/>
    </source>
</evidence>
<gene>
    <name evidence="3" type="ORF">ACFFVF_12300</name>
</gene>
<keyword evidence="2" id="KW-0812">Transmembrane</keyword>
<comment type="caution">
    <text evidence="3">The sequence shown here is derived from an EMBL/GenBank/DDBJ whole genome shotgun (WGS) entry which is preliminary data.</text>
</comment>
<evidence type="ECO:0000256" key="2">
    <source>
        <dbReference type="SAM" id="Phobius"/>
    </source>
</evidence>
<sequence>MTLNKKNILKISMAIFTVIVFFSFLGYHDICVKHEAYIERAETENKLLQNQFDEILKKYDSLNSTIEEAELIEVEEAIKSAIESSNNFENNFDAKNENKSLESQIERLKNAISEDSENIVEINDRIQNNKKSLDQLESIKSNDKRIRHDKLSALNVTARGVKILSDLYAKKRERKIQQIRVCFTLQGNEFIRQGNKDIYIQVVNPKNQIISAEDTSIALNDIKLLYSAKVDALYNQKDLDVCAYVNLESNKTIKGKYIINIYNSFSKIGSTIFEYE</sequence>
<evidence type="ECO:0000313" key="4">
    <source>
        <dbReference type="Proteomes" id="UP001589607"/>
    </source>
</evidence>
<name>A0ABV5GPJ6_9FLAO</name>
<proteinExistence type="predicted"/>